<feature type="transmembrane region" description="Helical" evidence="8">
    <location>
        <begin position="272"/>
        <end position="290"/>
    </location>
</feature>
<evidence type="ECO:0000313" key="10">
    <source>
        <dbReference type="Proteomes" id="UP000324143"/>
    </source>
</evidence>
<dbReference type="Pfam" id="PF01032">
    <property type="entry name" value="FecCD"/>
    <property type="match status" value="1"/>
</dbReference>
<evidence type="ECO:0000256" key="8">
    <source>
        <dbReference type="SAM" id="Phobius"/>
    </source>
</evidence>
<evidence type="ECO:0000256" key="3">
    <source>
        <dbReference type="ARBA" id="ARBA00022448"/>
    </source>
</evidence>
<evidence type="ECO:0000256" key="6">
    <source>
        <dbReference type="ARBA" id="ARBA00022989"/>
    </source>
</evidence>
<organism evidence="9 10">
    <name type="scientific">Candidatus Mcinerneyibacterium aminivorans</name>
    <dbReference type="NCBI Taxonomy" id="2703815"/>
    <lineage>
        <taxon>Bacteria</taxon>
        <taxon>Candidatus Macinerneyibacteriota</taxon>
        <taxon>Candidatus Mcinerneyibacteria</taxon>
        <taxon>Candidatus Mcinerneyibacteriales</taxon>
        <taxon>Candidatus Mcinerneyibacteriaceae</taxon>
        <taxon>Candidatus Mcinerneyibacterium</taxon>
    </lineage>
</organism>
<dbReference type="CDD" id="cd06550">
    <property type="entry name" value="TM_ABC_iron-siderophores_like"/>
    <property type="match status" value="1"/>
</dbReference>
<evidence type="ECO:0000256" key="1">
    <source>
        <dbReference type="ARBA" id="ARBA00004651"/>
    </source>
</evidence>
<feature type="transmembrane region" description="Helical" evidence="8">
    <location>
        <begin position="112"/>
        <end position="130"/>
    </location>
</feature>
<comment type="caution">
    <text evidence="9">The sequence shown here is derived from an EMBL/GenBank/DDBJ whole genome shotgun (WGS) entry which is preliminary data.</text>
</comment>
<reference evidence="9" key="1">
    <citation type="submission" date="2019-08" db="EMBL/GenBank/DDBJ databases">
        <title>Genomic characterization of a novel candidate phylum (ARYD3) from a high temperature, high salinity tertiary oil reservoir in north central Oklahoma, USA.</title>
        <authorList>
            <person name="Youssef N.H."/>
            <person name="Yadav A."/>
            <person name="Elshahed M.S."/>
        </authorList>
    </citation>
    <scope>NUCLEOTIDE SEQUENCE [LARGE SCALE GENOMIC DNA]</scope>
    <source>
        <strain evidence="9">ARYD3</strain>
    </source>
</reference>
<feature type="transmembrane region" description="Helical" evidence="8">
    <location>
        <begin position="187"/>
        <end position="204"/>
    </location>
</feature>
<dbReference type="EMBL" id="VSIX01000062">
    <property type="protein sequence ID" value="TYB30951.1"/>
    <property type="molecule type" value="Genomic_DNA"/>
</dbReference>
<evidence type="ECO:0000256" key="4">
    <source>
        <dbReference type="ARBA" id="ARBA00022475"/>
    </source>
</evidence>
<feature type="transmembrane region" description="Helical" evidence="8">
    <location>
        <begin position="81"/>
        <end position="106"/>
    </location>
</feature>
<feature type="transmembrane region" description="Helical" evidence="8">
    <location>
        <begin position="142"/>
        <end position="163"/>
    </location>
</feature>
<feature type="transmembrane region" description="Helical" evidence="8">
    <location>
        <begin position="302"/>
        <end position="319"/>
    </location>
</feature>
<protein>
    <submittedName>
        <fullName evidence="9">Iron ABC transporter permease</fullName>
    </submittedName>
</protein>
<dbReference type="AlphaFoldDB" id="A0A5D0MHG8"/>
<dbReference type="FunFam" id="1.10.3470.10:FF:000001">
    <property type="entry name" value="Vitamin B12 ABC transporter permease BtuC"/>
    <property type="match status" value="1"/>
</dbReference>
<evidence type="ECO:0000256" key="7">
    <source>
        <dbReference type="ARBA" id="ARBA00023136"/>
    </source>
</evidence>
<comment type="subcellular location">
    <subcellularLocation>
        <location evidence="1">Cell membrane</location>
        <topology evidence="1">Multi-pass membrane protein</topology>
    </subcellularLocation>
</comment>
<gene>
    <name evidence="9" type="ORF">FXF47_06540</name>
</gene>
<proteinExistence type="inferred from homology"/>
<dbReference type="Proteomes" id="UP000324143">
    <property type="component" value="Unassembled WGS sequence"/>
</dbReference>
<dbReference type="PANTHER" id="PTHR30472:SF25">
    <property type="entry name" value="ABC TRANSPORTER PERMEASE PROTEIN MJ0876-RELATED"/>
    <property type="match status" value="1"/>
</dbReference>
<evidence type="ECO:0000256" key="2">
    <source>
        <dbReference type="ARBA" id="ARBA00007935"/>
    </source>
</evidence>
<dbReference type="GO" id="GO:0005886">
    <property type="term" value="C:plasma membrane"/>
    <property type="evidence" value="ECO:0007669"/>
    <property type="project" value="UniProtKB-SubCell"/>
</dbReference>
<keyword evidence="10" id="KW-1185">Reference proteome</keyword>
<dbReference type="InterPro" id="IPR000522">
    <property type="entry name" value="ABC_transptr_permease_BtuC"/>
</dbReference>
<dbReference type="GO" id="GO:0022857">
    <property type="term" value="F:transmembrane transporter activity"/>
    <property type="evidence" value="ECO:0007669"/>
    <property type="project" value="InterPro"/>
</dbReference>
<keyword evidence="3" id="KW-0813">Transport</keyword>
<dbReference type="InterPro" id="IPR037294">
    <property type="entry name" value="ABC_BtuC-like"/>
</dbReference>
<keyword evidence="4" id="KW-1003">Cell membrane</keyword>
<name>A0A5D0MHG8_9BACT</name>
<sequence>MNDSMKKYIFIIFILIFILLPFIGADFIGLDEIINKVGEYSYIFWNLRVPRVIFAFLIGGILTLSGLIFQSVFKNDLATPFTLGVASGASFGAVLSIHLNIVFNFFIFHSRYVFAFIGALISVFLILTILKIKKDYSVSTILLAGIAINFLFSSLILFFQYVMNNAKLGSAVRWMMGNISIYEYRKIYMIIPFYLLIIAAGYIYRHQLDIMYLGDELAISKGVEVHNLRKKLFIFISIIVAAAVSLSGPIGFVGLIIPHLLKLAFGRDHSKLVFYSLFFGGIFLAVTDTVARTIISPAEMPVGIITAMLGVPFFLYLLMKR</sequence>
<keyword evidence="6 8" id="KW-1133">Transmembrane helix</keyword>
<evidence type="ECO:0000313" key="9">
    <source>
        <dbReference type="EMBL" id="TYB30951.1"/>
    </source>
</evidence>
<feature type="transmembrane region" description="Helical" evidence="8">
    <location>
        <begin position="49"/>
        <end position="69"/>
    </location>
</feature>
<keyword evidence="5 8" id="KW-0812">Transmembrane</keyword>
<keyword evidence="7 8" id="KW-0472">Membrane</keyword>
<evidence type="ECO:0000256" key="5">
    <source>
        <dbReference type="ARBA" id="ARBA00022692"/>
    </source>
</evidence>
<dbReference type="SUPFAM" id="SSF81345">
    <property type="entry name" value="ABC transporter involved in vitamin B12 uptake, BtuC"/>
    <property type="match status" value="1"/>
</dbReference>
<feature type="transmembrane region" description="Helical" evidence="8">
    <location>
        <begin position="232"/>
        <end position="260"/>
    </location>
</feature>
<dbReference type="Gene3D" id="1.10.3470.10">
    <property type="entry name" value="ABC transporter involved in vitamin B12 uptake, BtuC"/>
    <property type="match status" value="1"/>
</dbReference>
<comment type="similarity">
    <text evidence="2">Belongs to the binding-protein-dependent transport system permease family. FecCD subfamily.</text>
</comment>
<accession>A0A5D0MHG8</accession>
<dbReference type="PANTHER" id="PTHR30472">
    <property type="entry name" value="FERRIC ENTEROBACTIN TRANSPORT SYSTEM PERMEASE PROTEIN"/>
    <property type="match status" value="1"/>
</dbReference>